<dbReference type="InterPro" id="IPR018511">
    <property type="entry name" value="Hemolysin-typ_Ca-bd_CS"/>
</dbReference>
<dbReference type="PRINTS" id="PR00313">
    <property type="entry name" value="CABNDNGRPT"/>
</dbReference>
<proteinExistence type="predicted"/>
<name>A0A8J3H5F3_9RHOB</name>
<dbReference type="Pfam" id="PF00353">
    <property type="entry name" value="HemolysinCabind"/>
    <property type="match status" value="3"/>
</dbReference>
<keyword evidence="2" id="KW-0964">Secreted</keyword>
<protein>
    <recommendedName>
        <fullName evidence="5">Hemolysin-type calcium-binding repeat-containing protein</fullName>
    </recommendedName>
</protein>
<evidence type="ECO:0008006" key="5">
    <source>
        <dbReference type="Google" id="ProtNLM"/>
    </source>
</evidence>
<dbReference type="PANTHER" id="PTHR38340">
    <property type="entry name" value="S-LAYER PROTEIN"/>
    <property type="match status" value="1"/>
</dbReference>
<dbReference type="RefSeq" id="WP_051312260.1">
    <property type="nucleotide sequence ID" value="NZ_BNAP01000004.1"/>
</dbReference>
<dbReference type="PROSITE" id="PS00330">
    <property type="entry name" value="HEMOLYSIN_CALCIUM"/>
    <property type="match status" value="3"/>
</dbReference>
<dbReference type="EMBL" id="BNAP01000004">
    <property type="protein sequence ID" value="GHG87739.1"/>
    <property type="molecule type" value="Genomic_DNA"/>
</dbReference>
<reference evidence="3" key="2">
    <citation type="submission" date="2020-09" db="EMBL/GenBank/DDBJ databases">
        <authorList>
            <person name="Sun Q."/>
            <person name="Zhou Y."/>
        </authorList>
    </citation>
    <scope>NUCLEOTIDE SEQUENCE</scope>
    <source>
        <strain evidence="3">CGMCC 1.7081</strain>
    </source>
</reference>
<dbReference type="Gene3D" id="2.150.10.10">
    <property type="entry name" value="Serralysin-like metalloprotease, C-terminal"/>
    <property type="match status" value="2"/>
</dbReference>
<accession>A0A8J3H5F3</accession>
<evidence type="ECO:0000313" key="4">
    <source>
        <dbReference type="Proteomes" id="UP000611500"/>
    </source>
</evidence>
<dbReference type="GO" id="GO:0005509">
    <property type="term" value="F:calcium ion binding"/>
    <property type="evidence" value="ECO:0007669"/>
    <property type="project" value="InterPro"/>
</dbReference>
<evidence type="ECO:0000256" key="1">
    <source>
        <dbReference type="ARBA" id="ARBA00004613"/>
    </source>
</evidence>
<dbReference type="InterPro" id="IPR001343">
    <property type="entry name" value="Hemolysn_Ca-bd"/>
</dbReference>
<dbReference type="AlphaFoldDB" id="A0A8J3H5F3"/>
<dbReference type="PANTHER" id="PTHR38340:SF1">
    <property type="entry name" value="S-LAYER PROTEIN"/>
    <property type="match status" value="1"/>
</dbReference>
<dbReference type="InterPro" id="IPR011049">
    <property type="entry name" value="Serralysin-like_metalloprot_C"/>
</dbReference>
<dbReference type="SUPFAM" id="SSF51120">
    <property type="entry name" value="beta-Roll"/>
    <property type="match status" value="2"/>
</dbReference>
<dbReference type="Proteomes" id="UP000611500">
    <property type="component" value="Unassembled WGS sequence"/>
</dbReference>
<dbReference type="GO" id="GO:0005576">
    <property type="term" value="C:extracellular region"/>
    <property type="evidence" value="ECO:0007669"/>
    <property type="project" value="UniProtKB-SubCell"/>
</dbReference>
<sequence>MTIKVSLAGTGFSLGDLVDIVDFISVDADVAGTSATAFSGHGSFGGVPASFSATGTGFGLGAIGGTYYVTSGVIDTITFAAGSSEIVFAAVDIDMSDFAPIIYRDEYGIELSAIETYLMARDWDITLGSDDDIAGSGLKVGDGVPFNLTGNDRIAGGGGDDVLFAGDGNDRLFGDAGRDTLEGGAGRDRIFGGSGADKLYGNGGNDRLDGGGGNDKLFGGAGADVLIGGRGNDRLTGGAGLDTFVFGNKAGRDVITDFNAAHNGEDIDLSAVTRIKTYKDLVNNHMEQQGSDAVIDDHAGTRITVLNVDIDDLGRGDFLF</sequence>
<evidence type="ECO:0000313" key="3">
    <source>
        <dbReference type="EMBL" id="GHG87739.1"/>
    </source>
</evidence>
<comment type="subcellular location">
    <subcellularLocation>
        <location evidence="1">Secreted</location>
    </subcellularLocation>
</comment>
<reference evidence="3" key="1">
    <citation type="journal article" date="2014" name="Int. J. Syst. Evol. Microbiol.">
        <title>Complete genome sequence of Corynebacterium casei LMG S-19264T (=DSM 44701T), isolated from a smear-ripened cheese.</title>
        <authorList>
            <consortium name="US DOE Joint Genome Institute (JGI-PGF)"/>
            <person name="Walter F."/>
            <person name="Albersmeier A."/>
            <person name="Kalinowski J."/>
            <person name="Ruckert C."/>
        </authorList>
    </citation>
    <scope>NUCLEOTIDE SEQUENCE</scope>
    <source>
        <strain evidence="3">CGMCC 1.7081</strain>
    </source>
</reference>
<gene>
    <name evidence="3" type="ORF">GCM10010961_16450</name>
</gene>
<organism evidence="3 4">
    <name type="scientific">Pseudodonghicola xiamenensis</name>
    <dbReference type="NCBI Taxonomy" id="337702"/>
    <lineage>
        <taxon>Bacteria</taxon>
        <taxon>Pseudomonadati</taxon>
        <taxon>Pseudomonadota</taxon>
        <taxon>Alphaproteobacteria</taxon>
        <taxon>Rhodobacterales</taxon>
        <taxon>Paracoccaceae</taxon>
        <taxon>Pseudodonghicola</taxon>
    </lineage>
</organism>
<dbReference type="InterPro" id="IPR050557">
    <property type="entry name" value="RTX_toxin/Mannuronan_C5-epim"/>
</dbReference>
<keyword evidence="4" id="KW-1185">Reference proteome</keyword>
<evidence type="ECO:0000256" key="2">
    <source>
        <dbReference type="ARBA" id="ARBA00022525"/>
    </source>
</evidence>
<comment type="caution">
    <text evidence="3">The sequence shown here is derived from an EMBL/GenBank/DDBJ whole genome shotgun (WGS) entry which is preliminary data.</text>
</comment>